<dbReference type="GO" id="GO:0032007">
    <property type="term" value="P:negative regulation of TOR signaling"/>
    <property type="evidence" value="ECO:0007669"/>
    <property type="project" value="InterPro"/>
</dbReference>
<proteinExistence type="predicted"/>
<evidence type="ECO:0000313" key="3">
    <source>
        <dbReference type="Proteomes" id="UP000325440"/>
    </source>
</evidence>
<accession>A0A5E4MSC6</accession>
<dbReference type="AlphaFoldDB" id="A0A5E4MSC6"/>
<dbReference type="PANTHER" id="PTHR21844">
    <property type="entry name" value="AKT1 SUBSTRATE 1 PROTEIN"/>
    <property type="match status" value="1"/>
</dbReference>
<organism evidence="2 3">
    <name type="scientific">Cinara cedri</name>
    <dbReference type="NCBI Taxonomy" id="506608"/>
    <lineage>
        <taxon>Eukaryota</taxon>
        <taxon>Metazoa</taxon>
        <taxon>Ecdysozoa</taxon>
        <taxon>Arthropoda</taxon>
        <taxon>Hexapoda</taxon>
        <taxon>Insecta</taxon>
        <taxon>Pterygota</taxon>
        <taxon>Neoptera</taxon>
        <taxon>Paraneoptera</taxon>
        <taxon>Hemiptera</taxon>
        <taxon>Sternorrhyncha</taxon>
        <taxon>Aphidomorpha</taxon>
        <taxon>Aphidoidea</taxon>
        <taxon>Aphididae</taxon>
        <taxon>Lachninae</taxon>
        <taxon>Cinara</taxon>
    </lineage>
</organism>
<reference evidence="2 3" key="1">
    <citation type="submission" date="2019-08" db="EMBL/GenBank/DDBJ databases">
        <authorList>
            <person name="Alioto T."/>
            <person name="Alioto T."/>
            <person name="Gomez Garrido J."/>
        </authorList>
    </citation>
    <scope>NUCLEOTIDE SEQUENCE [LARGE SCALE GENOMIC DNA]</scope>
</reference>
<dbReference type="OrthoDB" id="9992964at2759"/>
<gene>
    <name evidence="2" type="ORF">CINCED_3A011752</name>
</gene>
<dbReference type="PANTHER" id="PTHR21844:SF2">
    <property type="entry name" value="PROLINE-RICH AKT1 SUBSTRATE 1"/>
    <property type="match status" value="1"/>
</dbReference>
<dbReference type="Proteomes" id="UP000325440">
    <property type="component" value="Unassembled WGS sequence"/>
</dbReference>
<evidence type="ECO:0000313" key="2">
    <source>
        <dbReference type="EMBL" id="VVC32303.1"/>
    </source>
</evidence>
<feature type="region of interest" description="Disordered" evidence="1">
    <location>
        <begin position="295"/>
        <end position="315"/>
    </location>
</feature>
<feature type="compositionally biased region" description="Acidic residues" evidence="1">
    <location>
        <begin position="297"/>
        <end position="307"/>
    </location>
</feature>
<dbReference type="GO" id="GO:0005737">
    <property type="term" value="C:cytoplasm"/>
    <property type="evidence" value="ECO:0007669"/>
    <property type="project" value="TreeGrafter"/>
</dbReference>
<evidence type="ECO:0000256" key="1">
    <source>
        <dbReference type="SAM" id="MobiDB-lite"/>
    </source>
</evidence>
<protein>
    <submittedName>
        <fullName evidence="2">Proline-rich AKT1 substrate 1 protein</fullName>
    </submittedName>
</protein>
<sequence length="393" mass="44192">MIVSCKCLNIEVETKDQPIKFDKHLLGVDYKSNFFSKELLSSEAIVVTKHQDCLIREDRIYGWITYECLNCDMLCYAESTNKEVTTILINPELLTDLKQIKKIKNSDCFSPTYEIFINWTDDSKKIYSPRSYALLPPKIKALQRQMSDKVEKETKLVEEKIRKFTENQLSALDEFRTKALNDYHALARIISEKDKSPNFENLPARTSSNKISSPTQILPKPIITTLKNNPTMNLMDFTFKPTYTQGNQKSVSSKSSLTKIPTVGGSNDSCLPPASYDAEGLFPLEDMDNLQIGCSASDDEDISESEGESGSHDEGIYIPHHKRLEMATSLPINVPKFMINSGSVPSDVNPRIPVGRESENKTDIAASIRALAKSVHGDRIFGELPRPRLGSQI</sequence>
<name>A0A5E4MSC6_9HEMI</name>
<keyword evidence="3" id="KW-1185">Reference proteome</keyword>
<dbReference type="InterPro" id="IPR026682">
    <property type="entry name" value="AKT1S1"/>
</dbReference>
<dbReference type="EMBL" id="CABPRJ010000954">
    <property type="protein sequence ID" value="VVC32303.1"/>
    <property type="molecule type" value="Genomic_DNA"/>
</dbReference>
<dbReference type="GO" id="GO:0048011">
    <property type="term" value="P:neurotrophin TRK receptor signaling pathway"/>
    <property type="evidence" value="ECO:0007669"/>
    <property type="project" value="InterPro"/>
</dbReference>